<reference evidence="3 4" key="1">
    <citation type="submission" date="2018-07" db="EMBL/GenBank/DDBJ databases">
        <title>New species, Clostridium PI-S10-A1B.</title>
        <authorList>
            <person name="Krishna G."/>
            <person name="Summeta K."/>
            <person name="Shikha S."/>
            <person name="Prabhu P.B."/>
            <person name="Suresh K."/>
        </authorList>
    </citation>
    <scope>NUCLEOTIDE SEQUENCE [LARGE SCALE GENOMIC DNA]</scope>
    <source>
        <strain evidence="3 4">PI-S10-A1B</strain>
    </source>
</reference>
<feature type="signal peptide" evidence="1">
    <location>
        <begin position="1"/>
        <end position="27"/>
    </location>
</feature>
<evidence type="ECO:0000256" key="1">
    <source>
        <dbReference type="SAM" id="SignalP"/>
    </source>
</evidence>
<dbReference type="RefSeq" id="WP_117415833.1">
    <property type="nucleotide sequence ID" value="NZ_BRPJ01000004.1"/>
</dbReference>
<evidence type="ECO:0000313" key="4">
    <source>
        <dbReference type="Proteomes" id="UP000260680"/>
    </source>
</evidence>
<accession>A0A3E2NGW9</accession>
<dbReference type="Proteomes" id="UP001419084">
    <property type="component" value="Unassembled WGS sequence"/>
</dbReference>
<dbReference type="EMBL" id="QOHO01000013">
    <property type="protein sequence ID" value="RFZ80247.1"/>
    <property type="molecule type" value="Genomic_DNA"/>
</dbReference>
<comment type="caution">
    <text evidence="3">The sequence shown here is derived from an EMBL/GenBank/DDBJ whole genome shotgun (WGS) entry which is preliminary data.</text>
</comment>
<dbReference type="EMBL" id="BRPJ01000004">
    <property type="protein sequence ID" value="GLB28302.1"/>
    <property type="molecule type" value="Genomic_DNA"/>
</dbReference>
<evidence type="ECO:0000313" key="2">
    <source>
        <dbReference type="EMBL" id="GLB28302.1"/>
    </source>
</evidence>
<proteinExistence type="predicted"/>
<organism evidence="3 4">
    <name type="scientific">Lacrimispora amygdalina</name>
    <dbReference type="NCBI Taxonomy" id="253257"/>
    <lineage>
        <taxon>Bacteria</taxon>
        <taxon>Bacillati</taxon>
        <taxon>Bacillota</taxon>
        <taxon>Clostridia</taxon>
        <taxon>Lachnospirales</taxon>
        <taxon>Lachnospiraceae</taxon>
        <taxon>Lacrimispora</taxon>
    </lineage>
</organism>
<evidence type="ECO:0000313" key="5">
    <source>
        <dbReference type="Proteomes" id="UP001419084"/>
    </source>
</evidence>
<name>A0A3E2NGW9_9FIRM</name>
<evidence type="ECO:0008006" key="6">
    <source>
        <dbReference type="Google" id="ProtNLM"/>
    </source>
</evidence>
<dbReference type="Proteomes" id="UP000260680">
    <property type="component" value="Unassembled WGS sequence"/>
</dbReference>
<dbReference type="OrthoDB" id="2081582at2"/>
<reference evidence="2 5" key="2">
    <citation type="journal article" date="2024" name="Int. J. Syst. Evol. Microbiol.">
        <title>Lacrimispora brassicae sp. nov. isolated from fermented cabbage, and proposal of Clostridium indicum Gundawar et al. 2019 and Clostridium methoxybenzovorans Mechichi et al. 1999 as heterotypic synonyms of Lacrimispora amygdalina (Parshina et al. 2003) Haas and Blanchard 2020 and Lacrimispora indolis (McClung and McCoy 1957) Haas and Blanchard 2020, respectively.</title>
        <authorList>
            <person name="Kobayashi H."/>
            <person name="Tanizawa Y."/>
            <person name="Sakamoto M."/>
            <person name="Ohkuma M."/>
            <person name="Tohno M."/>
        </authorList>
    </citation>
    <scope>NUCLEOTIDE SEQUENCE [LARGE SCALE GENOMIC DNA]</scope>
    <source>
        <strain evidence="2 5">DSM 12857</strain>
    </source>
</reference>
<dbReference type="AlphaFoldDB" id="A0A3E2NGW9"/>
<keyword evidence="5" id="KW-1185">Reference proteome</keyword>
<feature type="chain" id="PRO_5017771469" description="DUF5626 domain-containing protein" evidence="1">
    <location>
        <begin position="28"/>
        <end position="149"/>
    </location>
</feature>
<sequence length="149" mass="16375">MFVKMKKCTFIMCLVISCFLMGGDAFASTDYSNVPVNTLDLPAARWSSTSSIDINLSFDGSKAICGACVQGWSDVKNITGTAVLSRKNSNGTYTTVKTWNNLNVAGNRLIFDGRYYVARGYTYRLTITATVYRNGVGETVSGYFENYAK</sequence>
<evidence type="ECO:0000313" key="3">
    <source>
        <dbReference type="EMBL" id="RFZ80247.1"/>
    </source>
</evidence>
<protein>
    <recommendedName>
        <fullName evidence="6">DUF5626 domain-containing protein</fullName>
    </recommendedName>
</protein>
<dbReference type="PROSITE" id="PS51257">
    <property type="entry name" value="PROKAR_LIPOPROTEIN"/>
    <property type="match status" value="1"/>
</dbReference>
<gene>
    <name evidence="3" type="ORF">DS742_04620</name>
    <name evidence="2" type="ORF">LAD12857_02250</name>
</gene>
<keyword evidence="1" id="KW-0732">Signal</keyword>